<evidence type="ECO:0000313" key="2">
    <source>
        <dbReference type="Proteomes" id="UP000232003"/>
    </source>
</evidence>
<dbReference type="RefSeq" id="WP_100902016.1">
    <property type="nucleotide sequence ID" value="NZ_CAWNNC010000001.1"/>
</dbReference>
<evidence type="ECO:0008006" key="3">
    <source>
        <dbReference type="Google" id="ProtNLM"/>
    </source>
</evidence>
<dbReference type="EMBL" id="CP024785">
    <property type="protein sequence ID" value="AUB41676.1"/>
    <property type="molecule type" value="Genomic_DNA"/>
</dbReference>
<proteinExistence type="predicted"/>
<accession>A0A2K8T1V6</accession>
<evidence type="ECO:0000313" key="1">
    <source>
        <dbReference type="EMBL" id="AUB41676.1"/>
    </source>
</evidence>
<dbReference type="Proteomes" id="UP000232003">
    <property type="component" value="Chromosome"/>
</dbReference>
<protein>
    <recommendedName>
        <fullName evidence="3">Ca2+-binding protein, RTX toxin-related</fullName>
    </recommendedName>
</protein>
<reference evidence="1 2" key="1">
    <citation type="submission" date="2017-11" db="EMBL/GenBank/DDBJ databases">
        <title>Complete genome of a free-living desiccation-tolerant cyanobacterium and its photosynthetic adaptation to extreme terrestrial habitat.</title>
        <authorList>
            <person name="Shang J."/>
        </authorList>
    </citation>
    <scope>NUCLEOTIDE SEQUENCE [LARGE SCALE GENOMIC DNA]</scope>
    <source>
        <strain evidence="1 2">CCNUN1</strain>
    </source>
</reference>
<keyword evidence="2" id="KW-1185">Reference proteome</keyword>
<gene>
    <name evidence="1" type="ORF">COO91_07730</name>
</gene>
<dbReference type="AlphaFoldDB" id="A0A2K8T1V6"/>
<sequence>MPFDNNTAAQFDNAASELGAINLINFENLPLGNFSTLKVAPDVTLTLSNVSEFNEGITNDTTVKSLGFNTTPNGANFLRFGTQFIPLNTETTSTATFSFAHPIQAFGANITALDQTPGIELSFLFNDGTSQSIPVVGTSPDAASSSQFFGFTDPNCSELQT</sequence>
<organism evidence="1 2">
    <name type="scientific">Nostoc flagelliforme CCNUN1</name>
    <dbReference type="NCBI Taxonomy" id="2038116"/>
    <lineage>
        <taxon>Bacteria</taxon>
        <taxon>Bacillati</taxon>
        <taxon>Cyanobacteriota</taxon>
        <taxon>Cyanophyceae</taxon>
        <taxon>Nostocales</taxon>
        <taxon>Nostocaceae</taxon>
        <taxon>Nostoc</taxon>
    </lineage>
</organism>
<dbReference type="KEGG" id="nfl:COO91_07730"/>
<name>A0A2K8T1V6_9NOSO</name>